<evidence type="ECO:0000256" key="6">
    <source>
        <dbReference type="ARBA" id="ARBA00016139"/>
    </source>
</evidence>
<dbReference type="PANTHER" id="PTHR10434">
    <property type="entry name" value="1-ACYL-SN-GLYCEROL-3-PHOSPHATE ACYLTRANSFERASE"/>
    <property type="match status" value="1"/>
</dbReference>
<evidence type="ECO:0000313" key="13">
    <source>
        <dbReference type="Proteomes" id="UP000294412"/>
    </source>
</evidence>
<dbReference type="SUPFAM" id="SSF69593">
    <property type="entry name" value="Glycerol-3-phosphate (1)-acyltransferase"/>
    <property type="match status" value="1"/>
</dbReference>
<evidence type="ECO:0000313" key="12">
    <source>
        <dbReference type="EMBL" id="VFP80009.1"/>
    </source>
</evidence>
<comment type="pathway">
    <text evidence="3">Lipid metabolism.</text>
</comment>
<dbReference type="InterPro" id="IPR004552">
    <property type="entry name" value="AGP_acyltrans"/>
</dbReference>
<dbReference type="CDD" id="cd07989">
    <property type="entry name" value="LPLAT_AGPAT-like"/>
    <property type="match status" value="1"/>
</dbReference>
<keyword evidence="10" id="KW-1133">Transmembrane helix</keyword>
<reference evidence="12 13" key="1">
    <citation type="submission" date="2019-02" db="EMBL/GenBank/DDBJ databases">
        <authorList>
            <person name="Manzano-Marin A."/>
            <person name="Manzano-Marin A."/>
        </authorList>
    </citation>
    <scope>NUCLEOTIDE SEQUENCE [LARGE SCALE GENOMIC DNA]</scope>
    <source>
        <strain evidence="12 13">ErCicuneomaculata</strain>
    </source>
</reference>
<protein>
    <recommendedName>
        <fullName evidence="6 9">1-acyl-sn-glycerol-3-phosphate acyltransferase</fullName>
        <ecNumber evidence="5 9">2.3.1.51</ecNumber>
    </recommendedName>
</protein>
<evidence type="ECO:0000256" key="5">
    <source>
        <dbReference type="ARBA" id="ARBA00013211"/>
    </source>
</evidence>
<dbReference type="SMART" id="SM00563">
    <property type="entry name" value="PlsC"/>
    <property type="match status" value="1"/>
</dbReference>
<dbReference type="EMBL" id="LR217703">
    <property type="protein sequence ID" value="VFP80009.1"/>
    <property type="molecule type" value="Genomic_DNA"/>
</dbReference>
<dbReference type="EC" id="2.3.1.51" evidence="5 9"/>
<accession>A0A451D2V9</accession>
<keyword evidence="8 9" id="KW-0012">Acyltransferase</keyword>
<name>A0A451D2V9_9GAMM</name>
<evidence type="ECO:0000256" key="9">
    <source>
        <dbReference type="RuleBase" id="RU361267"/>
    </source>
</evidence>
<evidence type="ECO:0000259" key="11">
    <source>
        <dbReference type="SMART" id="SM00563"/>
    </source>
</evidence>
<evidence type="ECO:0000256" key="7">
    <source>
        <dbReference type="ARBA" id="ARBA00022679"/>
    </source>
</evidence>
<evidence type="ECO:0000256" key="1">
    <source>
        <dbReference type="ARBA" id="ARBA00001141"/>
    </source>
</evidence>
<evidence type="ECO:0000256" key="2">
    <source>
        <dbReference type="ARBA" id="ARBA00004728"/>
    </source>
</evidence>
<dbReference type="GO" id="GO:0005886">
    <property type="term" value="C:plasma membrane"/>
    <property type="evidence" value="ECO:0007669"/>
    <property type="project" value="TreeGrafter"/>
</dbReference>
<keyword evidence="10" id="KW-0472">Membrane</keyword>
<comment type="domain">
    <text evidence="9">The HXXXXD motif is essential for acyltransferase activity and may constitute the binding site for the phosphate moiety of the glycerol-3-phosphate.</text>
</comment>
<dbReference type="InterPro" id="IPR002123">
    <property type="entry name" value="Plipid/glycerol_acylTrfase"/>
</dbReference>
<comment type="catalytic activity">
    <reaction evidence="1 9">
        <text>a 1-acyl-sn-glycero-3-phosphate + an acyl-CoA = a 1,2-diacyl-sn-glycero-3-phosphate + CoA</text>
        <dbReference type="Rhea" id="RHEA:19709"/>
        <dbReference type="ChEBI" id="CHEBI:57287"/>
        <dbReference type="ChEBI" id="CHEBI:57970"/>
        <dbReference type="ChEBI" id="CHEBI:58342"/>
        <dbReference type="ChEBI" id="CHEBI:58608"/>
        <dbReference type="EC" id="2.3.1.51"/>
    </reaction>
</comment>
<proteinExistence type="inferred from homology"/>
<keyword evidence="9" id="KW-0443">Lipid metabolism</keyword>
<dbReference type="GO" id="GO:0006654">
    <property type="term" value="P:phosphatidic acid biosynthetic process"/>
    <property type="evidence" value="ECO:0007669"/>
    <property type="project" value="TreeGrafter"/>
</dbReference>
<evidence type="ECO:0000256" key="8">
    <source>
        <dbReference type="ARBA" id="ARBA00023315"/>
    </source>
</evidence>
<dbReference type="Proteomes" id="UP000294412">
    <property type="component" value="Chromosome"/>
</dbReference>
<feature type="transmembrane region" description="Helical" evidence="10">
    <location>
        <begin position="98"/>
        <end position="116"/>
    </location>
</feature>
<keyword evidence="7 9" id="KW-0808">Transferase</keyword>
<dbReference type="Pfam" id="PF01553">
    <property type="entry name" value="Acyltransferase"/>
    <property type="match status" value="1"/>
</dbReference>
<feature type="domain" description="Phospholipid/glycerol acyltransferase" evidence="11">
    <location>
        <begin position="67"/>
        <end position="182"/>
    </location>
</feature>
<keyword evidence="9" id="KW-0444">Lipid biosynthesis</keyword>
<sequence length="247" mass="28536">MLAVLRILIVTIYSILVCFFGCIYCLFSPRDPRHASTFSHLFGQLAPVFGLKVYIRKPEGYQHYPNAIYICNHQNNFDLITVSNIVQPSTVTVGKISILWIPLFGFLYWLSGNLLIDRNNFIKAHKTIMKLIVQFQKKRISFWFFPEGTRSYGRGLLPFKMGAFYAAIVSGVPIIPIVASNTHRKIKLNKFNNGIVIVEMLQPIYTNIYTHHSARQLALHCRELMLLKMKELNAEVTMYEKTCITRR</sequence>
<comment type="similarity">
    <text evidence="4 9">Belongs to the 1-acyl-sn-glycerol-3-phosphate acyltransferase family.</text>
</comment>
<keyword evidence="9" id="KW-0594">Phospholipid biosynthesis</keyword>
<dbReference type="GO" id="GO:0016024">
    <property type="term" value="P:CDP-diacylglycerol biosynthetic process"/>
    <property type="evidence" value="ECO:0007669"/>
    <property type="project" value="UniProtKB-UniPathway"/>
</dbReference>
<feature type="transmembrane region" description="Helical" evidence="10">
    <location>
        <begin position="162"/>
        <end position="180"/>
    </location>
</feature>
<dbReference type="OrthoDB" id="5290997at2"/>
<evidence type="ECO:0000256" key="10">
    <source>
        <dbReference type="SAM" id="Phobius"/>
    </source>
</evidence>
<dbReference type="RefSeq" id="WP_157993677.1">
    <property type="nucleotide sequence ID" value="NZ_LR217703.1"/>
</dbReference>
<dbReference type="UniPathway" id="UPA00557">
    <property type="reaction ID" value="UER00613"/>
</dbReference>
<dbReference type="PANTHER" id="PTHR10434:SF11">
    <property type="entry name" value="1-ACYL-SN-GLYCEROL-3-PHOSPHATE ACYLTRANSFERASE"/>
    <property type="match status" value="1"/>
</dbReference>
<evidence type="ECO:0000256" key="4">
    <source>
        <dbReference type="ARBA" id="ARBA00008655"/>
    </source>
</evidence>
<dbReference type="AlphaFoldDB" id="A0A451D2V9"/>
<dbReference type="GO" id="GO:0003841">
    <property type="term" value="F:1-acylglycerol-3-phosphate O-acyltransferase activity"/>
    <property type="evidence" value="ECO:0007669"/>
    <property type="project" value="UniProtKB-UniRule"/>
</dbReference>
<keyword evidence="10" id="KW-0812">Transmembrane</keyword>
<gene>
    <name evidence="12" type="primary">plsC</name>
    <name evidence="12" type="ORF">ERCICUMA2628_500</name>
</gene>
<organism evidence="12 13">
    <name type="scientific">Candidatus Erwinia haradaeae</name>
    <dbReference type="NCBI Taxonomy" id="1922217"/>
    <lineage>
        <taxon>Bacteria</taxon>
        <taxon>Pseudomonadati</taxon>
        <taxon>Pseudomonadota</taxon>
        <taxon>Gammaproteobacteria</taxon>
        <taxon>Enterobacterales</taxon>
        <taxon>Erwiniaceae</taxon>
        <taxon>Erwinia</taxon>
    </lineage>
</organism>
<keyword evidence="9" id="KW-1208">Phospholipid metabolism</keyword>
<feature type="transmembrane region" description="Helical" evidence="10">
    <location>
        <begin position="6"/>
        <end position="27"/>
    </location>
</feature>
<dbReference type="NCBIfam" id="TIGR00530">
    <property type="entry name" value="AGP_acyltrn"/>
    <property type="match status" value="1"/>
</dbReference>
<evidence type="ECO:0000256" key="3">
    <source>
        <dbReference type="ARBA" id="ARBA00005189"/>
    </source>
</evidence>
<comment type="pathway">
    <text evidence="2">Phospholipid metabolism; CDP-diacylglycerol biosynthesis; CDP-diacylglycerol from sn-glycerol 3-phosphate: step 2/3.</text>
</comment>